<feature type="transmembrane region" description="Helical" evidence="2">
    <location>
        <begin position="65"/>
        <end position="83"/>
    </location>
</feature>
<dbReference type="EMBL" id="LAXD01000001">
    <property type="protein sequence ID" value="KWX01738.1"/>
    <property type="molecule type" value="Genomic_DNA"/>
</dbReference>
<comment type="caution">
    <text evidence="3">The sequence shown here is derived from an EMBL/GenBank/DDBJ whole genome shotgun (WGS) entry which is preliminary data.</text>
</comment>
<dbReference type="Proteomes" id="UP000070188">
    <property type="component" value="Unassembled WGS sequence"/>
</dbReference>
<protein>
    <submittedName>
        <fullName evidence="3">Putative integral membrane protein</fullName>
    </submittedName>
</protein>
<evidence type="ECO:0000313" key="4">
    <source>
        <dbReference type="Proteomes" id="UP000070188"/>
    </source>
</evidence>
<evidence type="ECO:0000256" key="1">
    <source>
        <dbReference type="SAM" id="MobiDB-lite"/>
    </source>
</evidence>
<sequence length="237" mass="25660">MLRGMARRAQKSRAQKSPGRLKQIVAVYRMTAQADPKVGWIVLLSGLGTLAIALVIGFVLGHPVYAAFSGLLLALLVMVIVFGRRAERAAYAQVEGQPGAAAGVLQSMRGNWDVTPAIAVNRAQDMVHCVVGRPGIVLVGEGQPGRVTNLIANQKRRMARIAGDAPIYDVIVGNGEGQVPLRKLQAYMMKLPRNLRGPEVTEVVKRLRAMPANQLPMPKGPLPKGVKIPRMPRGRMR</sequence>
<organism evidence="3 4">
    <name type="scientific">Carbonactinospora thermoautotrophica</name>
    <dbReference type="NCBI Taxonomy" id="1469144"/>
    <lineage>
        <taxon>Bacteria</taxon>
        <taxon>Bacillati</taxon>
        <taxon>Actinomycetota</taxon>
        <taxon>Actinomycetes</taxon>
        <taxon>Kitasatosporales</taxon>
        <taxon>Carbonactinosporaceae</taxon>
        <taxon>Carbonactinospora</taxon>
    </lineage>
</organism>
<dbReference type="STRING" id="1469144.LI90_2770"/>
<dbReference type="PATRIC" id="fig|1469144.10.peg.2996"/>
<keyword evidence="2" id="KW-0812">Transmembrane</keyword>
<dbReference type="Pfam" id="PF13829">
    <property type="entry name" value="DUF4191"/>
    <property type="match status" value="1"/>
</dbReference>
<accession>A0A132MUZ3</accession>
<dbReference type="InterPro" id="IPR025445">
    <property type="entry name" value="DUF4191"/>
</dbReference>
<name>A0A132MUZ3_9ACTN</name>
<feature type="transmembrane region" description="Helical" evidence="2">
    <location>
        <begin position="38"/>
        <end position="59"/>
    </location>
</feature>
<reference evidence="4" key="1">
    <citation type="submission" date="2015-04" db="EMBL/GenBank/DDBJ databases">
        <title>Physiological reanalysis, assessment of diazotrophy, and genome sequences of multiple isolates of Streptomyces thermoautotrophicus.</title>
        <authorList>
            <person name="MacKellar D.C."/>
            <person name="Lieber L."/>
            <person name="Norman J."/>
            <person name="Bolger A."/>
            <person name="Tobin C."/>
            <person name="Murray J.W."/>
            <person name="Chang R."/>
            <person name="Ford T."/>
            <person name="Nguyen P.Q."/>
            <person name="Woodward J."/>
            <person name="Permingeat H."/>
            <person name="Joshi N.S."/>
            <person name="Silver P.A."/>
            <person name="Usadel B."/>
            <person name="Rutherford A.W."/>
            <person name="Friesen M."/>
            <person name="Prell J."/>
        </authorList>
    </citation>
    <scope>NUCLEOTIDE SEQUENCE [LARGE SCALE GENOMIC DNA]</scope>
    <source>
        <strain evidence="4">H1</strain>
    </source>
</reference>
<evidence type="ECO:0000313" key="3">
    <source>
        <dbReference type="EMBL" id="KWX01738.1"/>
    </source>
</evidence>
<feature type="region of interest" description="Disordered" evidence="1">
    <location>
        <begin position="214"/>
        <end position="237"/>
    </location>
</feature>
<proteinExistence type="predicted"/>
<evidence type="ECO:0000256" key="2">
    <source>
        <dbReference type="SAM" id="Phobius"/>
    </source>
</evidence>
<dbReference type="AlphaFoldDB" id="A0A132MUZ3"/>
<keyword evidence="2" id="KW-1133">Transmembrane helix</keyword>
<gene>
    <name evidence="3" type="ORF">LI90_2770</name>
</gene>
<keyword evidence="4" id="KW-1185">Reference proteome</keyword>
<keyword evidence="2" id="KW-0472">Membrane</keyword>